<evidence type="ECO:0000313" key="1">
    <source>
        <dbReference type="EMBL" id="MBB5079561.1"/>
    </source>
</evidence>
<dbReference type="RefSeq" id="WP_184965239.1">
    <property type="nucleotide sequence ID" value="NZ_JACHIN010000006.1"/>
</dbReference>
<evidence type="ECO:0000313" key="2">
    <source>
        <dbReference type="Proteomes" id="UP000568380"/>
    </source>
</evidence>
<reference evidence="1 2" key="1">
    <citation type="submission" date="2020-08" db="EMBL/GenBank/DDBJ databases">
        <title>Genomic Encyclopedia of Type Strains, Phase IV (KMG-IV): sequencing the most valuable type-strain genomes for metagenomic binning, comparative biology and taxonomic classification.</title>
        <authorList>
            <person name="Goeker M."/>
        </authorList>
    </citation>
    <scope>NUCLEOTIDE SEQUENCE [LARGE SCALE GENOMIC DNA]</scope>
    <source>
        <strain evidence="1 2">DSM 45385</strain>
    </source>
</reference>
<keyword evidence="2" id="KW-1185">Reference proteome</keyword>
<comment type="caution">
    <text evidence="1">The sequence shown here is derived from an EMBL/GenBank/DDBJ whole genome shotgun (WGS) entry which is preliminary data.</text>
</comment>
<protein>
    <submittedName>
        <fullName evidence="1">Uncharacterized protein</fullName>
    </submittedName>
</protein>
<dbReference type="AlphaFoldDB" id="A0A7W8A4R3"/>
<sequence length="158" mass="16794">MDARVALGTVILVAAALLPSSQDTLAAKRRYVAAAEAACLAAGQQTDPERYPVSTEQQDVEELERAARVMRATVERIAAIRPPEADAALLRARFVEPGRRLAGRLGGYAERARAALAAGDTGTVQLLVEASLRPDPQEAAMRFFALSYGFAVCAGEQP</sequence>
<dbReference type="EMBL" id="JACHIN010000006">
    <property type="protein sequence ID" value="MBB5079561.1"/>
    <property type="molecule type" value="Genomic_DNA"/>
</dbReference>
<organism evidence="1 2">
    <name type="scientific">Nonomuraea endophytica</name>
    <dbReference type="NCBI Taxonomy" id="714136"/>
    <lineage>
        <taxon>Bacteria</taxon>
        <taxon>Bacillati</taxon>
        <taxon>Actinomycetota</taxon>
        <taxon>Actinomycetes</taxon>
        <taxon>Streptosporangiales</taxon>
        <taxon>Streptosporangiaceae</taxon>
        <taxon>Nonomuraea</taxon>
    </lineage>
</organism>
<proteinExistence type="predicted"/>
<accession>A0A7W8A4R3</accession>
<name>A0A7W8A4R3_9ACTN</name>
<dbReference type="Proteomes" id="UP000568380">
    <property type="component" value="Unassembled WGS sequence"/>
</dbReference>
<gene>
    <name evidence="1" type="ORF">HNR40_005047</name>
</gene>